<comment type="caution">
    <text evidence="4">The sequence shown here is derived from an EMBL/GenBank/DDBJ whole genome shotgun (WGS) entry which is preliminary data.</text>
</comment>
<dbReference type="InterPro" id="IPR000073">
    <property type="entry name" value="AB_hydrolase_1"/>
</dbReference>
<evidence type="ECO:0000259" key="3">
    <source>
        <dbReference type="Pfam" id="PF08386"/>
    </source>
</evidence>
<dbReference type="EMBL" id="JAVDPW010000008">
    <property type="protein sequence ID" value="MDR6292108.1"/>
    <property type="molecule type" value="Genomic_DNA"/>
</dbReference>
<dbReference type="SUPFAM" id="SSF53474">
    <property type="entry name" value="alpha/beta-Hydrolases"/>
    <property type="match status" value="1"/>
</dbReference>
<keyword evidence="1" id="KW-0732">Signal</keyword>
<evidence type="ECO:0000313" key="4">
    <source>
        <dbReference type="EMBL" id="MDR6292108.1"/>
    </source>
</evidence>
<evidence type="ECO:0000313" key="5">
    <source>
        <dbReference type="Proteomes" id="UP001262410"/>
    </source>
</evidence>
<protein>
    <submittedName>
        <fullName evidence="4">Pimeloyl-ACP methyl ester carboxylesterase</fullName>
    </submittedName>
</protein>
<reference evidence="4 5" key="1">
    <citation type="submission" date="2023-07" db="EMBL/GenBank/DDBJ databases">
        <title>Sorghum-associated microbial communities from plants grown in Nebraska, USA.</title>
        <authorList>
            <person name="Schachtman D."/>
        </authorList>
    </citation>
    <scope>NUCLEOTIDE SEQUENCE [LARGE SCALE GENOMIC DNA]</scope>
    <source>
        <strain evidence="4 5">584</strain>
    </source>
</reference>
<sequence>MVVRSRVGGVRAGRAGIWPAAILLAAIAGPAGAQTAAPAAPETPAPEAPAATITVGGLTLTACQPDFGGFCGQIARPLDPAGKLPGSLTIGFEFYPHRDAAQPAEGLILTQEGGPGYSSTGTREGYLRLFDGLRDRRDVLIVDKRGTGLSDPIHCGALQQAAEFVPAAVAACGKQLGPAAWMYGTALAADDVAAVLDALRVEKVDYYGDSYGTWFGQVFAQRHPDRLRTIVLDSAYPTVGLSPWYETEWDTARDGFELVCQRSPSCRDLGGRSLDRIERLVAALRDKPGKAEAKDGDGTVLTITVDAPRLFMAMNGAGGSPTFYRELDAAARAYLDARDPAPLHRLLAEATAWSTPGTDPTAFSTGLYVAVVCSDYPRLYAPGVSRAERQRQLLRATERQTADDAAIYAPFTIAEVNTSPHKWERRDLCLDWPAPPKGVTAASAVDPKVHFPAVPTLVLSGDLDSTTSPIEGLETARLFPNATYVPVRNLTHITAITDQAIFVPPMGGDATGCVAAIVLNFVRSGSEAGDTSCTQRIRPIRTVPAFAIKAAQVAPARATDGNAGTEADLRLASAAAETAGDVLARYFVNGGGSGVGLRGGSFSFEAFDAGFAFTLDHVRWAEDLAVSGTIRWNQATGAVTADLTLDGATTGTVTLAWNDRETDAMAQITGQIGDRKLAAERLAP</sequence>
<dbReference type="InterPro" id="IPR050266">
    <property type="entry name" value="AB_hydrolase_sf"/>
</dbReference>
<dbReference type="Pfam" id="PF00561">
    <property type="entry name" value="Abhydrolase_1"/>
    <property type="match status" value="1"/>
</dbReference>
<accession>A0ABU1JU23</accession>
<feature type="chain" id="PRO_5045291403" evidence="1">
    <location>
        <begin position="34"/>
        <end position="684"/>
    </location>
</feature>
<evidence type="ECO:0000256" key="1">
    <source>
        <dbReference type="SAM" id="SignalP"/>
    </source>
</evidence>
<dbReference type="Pfam" id="PF08386">
    <property type="entry name" value="Abhydrolase_4"/>
    <property type="match status" value="1"/>
</dbReference>
<gene>
    <name evidence="4" type="ORF">E9232_004646</name>
</gene>
<keyword evidence="5" id="KW-1185">Reference proteome</keyword>
<dbReference type="PANTHER" id="PTHR43798">
    <property type="entry name" value="MONOACYLGLYCEROL LIPASE"/>
    <property type="match status" value="1"/>
</dbReference>
<proteinExistence type="predicted"/>
<feature type="domain" description="Peptidase S33 tripeptidyl aminopeptidase-like C-terminal" evidence="3">
    <location>
        <begin position="425"/>
        <end position="496"/>
    </location>
</feature>
<dbReference type="RefSeq" id="WP_309797914.1">
    <property type="nucleotide sequence ID" value="NZ_JAVDPW010000008.1"/>
</dbReference>
<feature type="domain" description="AB hydrolase-1" evidence="2">
    <location>
        <begin position="108"/>
        <end position="246"/>
    </location>
</feature>
<dbReference type="InterPro" id="IPR029058">
    <property type="entry name" value="AB_hydrolase_fold"/>
</dbReference>
<dbReference type="PANTHER" id="PTHR43798:SF27">
    <property type="entry name" value="HYDROLASE ALPHA_BETA HYDROLASE FOLD FAMILY"/>
    <property type="match status" value="1"/>
</dbReference>
<feature type="signal peptide" evidence="1">
    <location>
        <begin position="1"/>
        <end position="33"/>
    </location>
</feature>
<dbReference type="InterPro" id="IPR013595">
    <property type="entry name" value="Pept_S33_TAP-like_C"/>
</dbReference>
<dbReference type="Proteomes" id="UP001262410">
    <property type="component" value="Unassembled WGS sequence"/>
</dbReference>
<dbReference type="Gene3D" id="3.40.50.1820">
    <property type="entry name" value="alpha/beta hydrolase"/>
    <property type="match status" value="1"/>
</dbReference>
<evidence type="ECO:0000259" key="2">
    <source>
        <dbReference type="Pfam" id="PF00561"/>
    </source>
</evidence>
<organism evidence="4 5">
    <name type="scientific">Inquilinus ginsengisoli</name>
    <dbReference type="NCBI Taxonomy" id="363840"/>
    <lineage>
        <taxon>Bacteria</taxon>
        <taxon>Pseudomonadati</taxon>
        <taxon>Pseudomonadota</taxon>
        <taxon>Alphaproteobacteria</taxon>
        <taxon>Rhodospirillales</taxon>
        <taxon>Rhodospirillaceae</taxon>
        <taxon>Inquilinus</taxon>
    </lineage>
</organism>
<name>A0ABU1JU23_9PROT</name>